<evidence type="ECO:0000256" key="1">
    <source>
        <dbReference type="SAM" id="SignalP"/>
    </source>
</evidence>
<evidence type="ECO:0000313" key="3">
    <source>
        <dbReference type="EMBL" id="KAK2033920.1"/>
    </source>
</evidence>
<keyword evidence="1" id="KW-0732">Signal</keyword>
<dbReference type="InterPro" id="IPR036691">
    <property type="entry name" value="Endo/exonu/phosph_ase_sf"/>
</dbReference>
<dbReference type="AlphaFoldDB" id="A0AAD9HRF7"/>
<comment type="caution">
    <text evidence="3">The sequence shown here is derived from an EMBL/GenBank/DDBJ whole genome shotgun (WGS) entry which is preliminary data.</text>
</comment>
<protein>
    <submittedName>
        <fullName evidence="3">Endonuclease/Exonuclease/phosphatase</fullName>
    </submittedName>
</protein>
<organism evidence="3 4">
    <name type="scientific">Colletotrichum zoysiae</name>
    <dbReference type="NCBI Taxonomy" id="1216348"/>
    <lineage>
        <taxon>Eukaryota</taxon>
        <taxon>Fungi</taxon>
        <taxon>Dikarya</taxon>
        <taxon>Ascomycota</taxon>
        <taxon>Pezizomycotina</taxon>
        <taxon>Sordariomycetes</taxon>
        <taxon>Hypocreomycetidae</taxon>
        <taxon>Glomerellales</taxon>
        <taxon>Glomerellaceae</taxon>
        <taxon>Colletotrichum</taxon>
        <taxon>Colletotrichum graminicola species complex</taxon>
    </lineage>
</organism>
<dbReference type="EMBL" id="MU842818">
    <property type="protein sequence ID" value="KAK2033920.1"/>
    <property type="molecule type" value="Genomic_DNA"/>
</dbReference>
<feature type="signal peptide" evidence="1">
    <location>
        <begin position="1"/>
        <end position="16"/>
    </location>
</feature>
<keyword evidence="4" id="KW-1185">Reference proteome</keyword>
<dbReference type="PANTHER" id="PTHR42834:SF1">
    <property type="entry name" value="ENDONUCLEASE_EXONUCLEASE_PHOSPHATASE FAMILY PROTEIN (AFU_ORTHOLOGUE AFUA_3G09210)"/>
    <property type="match status" value="1"/>
</dbReference>
<dbReference type="PANTHER" id="PTHR42834">
    <property type="entry name" value="ENDONUCLEASE/EXONUCLEASE/PHOSPHATASE FAMILY PROTEIN (AFU_ORTHOLOGUE AFUA_3G09210)"/>
    <property type="match status" value="1"/>
</dbReference>
<feature type="domain" description="Endonuclease/exonuclease/phosphatase" evidence="2">
    <location>
        <begin position="298"/>
        <end position="593"/>
    </location>
</feature>
<keyword evidence="3" id="KW-0255">Endonuclease</keyword>
<proteinExistence type="predicted"/>
<dbReference type="Gene3D" id="3.60.10.10">
    <property type="entry name" value="Endonuclease/exonuclease/phosphatase"/>
    <property type="match status" value="1"/>
</dbReference>
<name>A0AAD9HRF7_9PEZI</name>
<keyword evidence="3" id="KW-0540">Nuclease</keyword>
<sequence length="604" mass="64202">MKVAYLFLAAAGAASALTIAEINGNKFLSPFKDQTVANVTGLVLAKGPNGIWIRSTTPDDDPATSEALYVYGSSVGANLTVGDLITLDGKVQEYRSAANYIYLTELSSPKNVVVVSKGNEVVPLVIGVDTLPPPTEQYTSLDGGDVYAVPNAVANISTENPVLNPELYGLDFWESLSGELVTVNNPVAVTRPNQYGDTWVVGDWPTTGRNAHGGITMTDKDSNPEAIIIGSPLDGTKNPESKMGDELTEITGVVTYAFGFYRILPLTAITVAKNSTKDAPATSLVSSGDCTGITVGDYNVENLSPSSAHLPSVAAHIVDYMKTPDLIFVQEIQDNSGPTDNGVVSSNVTLSTLAAEIESRSGVVYDFAVVDPVNDQDGGQPGGNIRVAYLYKPDVLELWKPSPGGSLDANEVLPGPELKYNPGRIAPDSSAWDASRKPLVAAWRAVKGTQNKNFFTVNVHFASKGGSSSLHGDLRPPVNGVVNARIEQAELTGSFVAEILATDPDASVIVSGDFNEFAFVEPLRALVAKSGLVDLDEAVGTPVEERYTYAYDMNAQELDHIFVSPALAAKNGTAYEHIHVNSWEFYDDLVSDHDPSVARLNVCG</sequence>
<dbReference type="GO" id="GO:0004519">
    <property type="term" value="F:endonuclease activity"/>
    <property type="evidence" value="ECO:0007669"/>
    <property type="project" value="UniProtKB-KW"/>
</dbReference>
<dbReference type="SUPFAM" id="SSF56219">
    <property type="entry name" value="DNase I-like"/>
    <property type="match status" value="1"/>
</dbReference>
<reference evidence="3" key="1">
    <citation type="submission" date="2021-06" db="EMBL/GenBank/DDBJ databases">
        <title>Comparative genomics, transcriptomics and evolutionary studies reveal genomic signatures of adaptation to plant cell wall in hemibiotrophic fungi.</title>
        <authorList>
            <consortium name="DOE Joint Genome Institute"/>
            <person name="Baroncelli R."/>
            <person name="Diaz J.F."/>
            <person name="Benocci T."/>
            <person name="Peng M."/>
            <person name="Battaglia E."/>
            <person name="Haridas S."/>
            <person name="Andreopoulos W."/>
            <person name="Labutti K."/>
            <person name="Pangilinan J."/>
            <person name="Floch G.L."/>
            <person name="Makela M.R."/>
            <person name="Henrissat B."/>
            <person name="Grigoriev I.V."/>
            <person name="Crouch J.A."/>
            <person name="De Vries R.P."/>
            <person name="Sukno S.A."/>
            <person name="Thon M.R."/>
        </authorList>
    </citation>
    <scope>NUCLEOTIDE SEQUENCE</scope>
    <source>
        <strain evidence="3">MAFF235873</strain>
    </source>
</reference>
<dbReference type="InterPro" id="IPR005135">
    <property type="entry name" value="Endo/exonuclease/phosphatase"/>
</dbReference>
<feature type="chain" id="PRO_5042178269" evidence="1">
    <location>
        <begin position="17"/>
        <end position="604"/>
    </location>
</feature>
<dbReference type="CDD" id="cd04486">
    <property type="entry name" value="YhcR_OBF_like"/>
    <property type="match status" value="1"/>
</dbReference>
<gene>
    <name evidence="3" type="ORF">LX32DRAFT_689763</name>
</gene>
<evidence type="ECO:0000259" key="2">
    <source>
        <dbReference type="Pfam" id="PF03372"/>
    </source>
</evidence>
<keyword evidence="3" id="KW-0378">Hydrolase</keyword>
<evidence type="ECO:0000313" key="4">
    <source>
        <dbReference type="Proteomes" id="UP001232148"/>
    </source>
</evidence>
<accession>A0AAD9HRF7</accession>
<dbReference type="Proteomes" id="UP001232148">
    <property type="component" value="Unassembled WGS sequence"/>
</dbReference>
<dbReference type="Pfam" id="PF03372">
    <property type="entry name" value="Exo_endo_phos"/>
    <property type="match status" value="1"/>
</dbReference>